<comment type="similarity">
    <text evidence="5">Belongs to the glycosyltransferase 26 family. TagA/TarA subfamily.</text>
</comment>
<accession>A0AAV4LCP0</accession>
<comment type="caution">
    <text evidence="6">The sequence shown here is derived from an EMBL/GenBank/DDBJ whole genome shotgun (WGS) entry which is preliminary data.</text>
</comment>
<reference evidence="6" key="1">
    <citation type="journal article" date="2023" name="Int. J. Syst. Evol. Microbiol.">
        <title>Collibacillus ludicampi gen. nov., sp. nov., a new soil bacterium of the family Alicyclobacillaceae.</title>
        <authorList>
            <person name="Jojima T."/>
            <person name="Ioku Y."/>
            <person name="Fukuta Y."/>
            <person name="Shirasaka N."/>
            <person name="Matsumura Y."/>
            <person name="Mori M."/>
        </authorList>
    </citation>
    <scope>NUCLEOTIDE SEQUENCE</scope>
    <source>
        <strain evidence="6">TP075</strain>
    </source>
</reference>
<evidence type="ECO:0000313" key="7">
    <source>
        <dbReference type="Proteomes" id="UP001057291"/>
    </source>
</evidence>
<evidence type="ECO:0000256" key="1">
    <source>
        <dbReference type="ARBA" id="ARBA00022676"/>
    </source>
</evidence>
<protein>
    <recommendedName>
        <fullName evidence="5">N-acetylglucosaminyldiphosphoundecaprenol N-acetyl-beta-D-mannosaminyltransferase</fullName>
        <ecNumber evidence="5">2.4.1.187</ecNumber>
    </recommendedName>
    <alternativeName>
        <fullName evidence="5">N-acetylmannosaminyltransferase</fullName>
    </alternativeName>
    <alternativeName>
        <fullName evidence="5">UDP-N-acetylmannosamine transferase</fullName>
    </alternativeName>
    <alternativeName>
        <fullName evidence="5">UDP-N-acetylmannosamine:N-acetylglucosaminyl pyrophosphorylundecaprenol N-acetylmannosaminyltransferase</fullName>
    </alternativeName>
</protein>
<keyword evidence="1 5" id="KW-0328">Glycosyltransferase</keyword>
<dbReference type="GO" id="GO:0047244">
    <property type="term" value="F:N-acetylglucosaminyldiphosphoundecaprenol N-acetyl-beta-D-mannosaminyltransferase activity"/>
    <property type="evidence" value="ECO:0007669"/>
    <property type="project" value="UniProtKB-UniRule"/>
</dbReference>
<evidence type="ECO:0000256" key="5">
    <source>
        <dbReference type="HAMAP-Rule" id="MF_02070"/>
    </source>
</evidence>
<keyword evidence="4 5" id="KW-0961">Cell wall biogenesis/degradation</keyword>
<sequence length="268" mass="30264">MNGETFSDTRIMNVGDSAVQPRIPTIEILGIPFSTLTFDETIELLAGWMKEDQPRQVVTANPEYVMIAKENPQLAAILREADLVTPDGIGAVMAGRLFGAPLEGRVTGADMLPRLLDICDREKYRVYALGSKPEANQLALQRFRREYPHVHFAGRDGYFIESDVPDILDEIKQHRPHLLLVGLGMGKQDAFIAKYKKELGVPVSIAIGGSLDVFAGTVKRAPLIWQKMHIEWLYRLLKQPSRWRRQLVLPKFAILVLSAYIRGRFQKN</sequence>
<dbReference type="Pfam" id="PF03808">
    <property type="entry name" value="Glyco_tran_WecG"/>
    <property type="match status" value="1"/>
</dbReference>
<keyword evidence="7" id="KW-1185">Reference proteome</keyword>
<dbReference type="PANTHER" id="PTHR34136">
    <property type="match status" value="1"/>
</dbReference>
<name>A0AAV4LCP0_9BACL</name>
<dbReference type="GO" id="GO:0019350">
    <property type="term" value="P:teichoic acid biosynthetic process"/>
    <property type="evidence" value="ECO:0007669"/>
    <property type="project" value="UniProtKB-UniRule"/>
</dbReference>
<dbReference type="AlphaFoldDB" id="A0AAV4LCP0"/>
<evidence type="ECO:0000313" key="6">
    <source>
        <dbReference type="EMBL" id="GIM45575.1"/>
    </source>
</evidence>
<evidence type="ECO:0000256" key="2">
    <source>
        <dbReference type="ARBA" id="ARBA00022679"/>
    </source>
</evidence>
<evidence type="ECO:0000256" key="3">
    <source>
        <dbReference type="ARBA" id="ARBA00022944"/>
    </source>
</evidence>
<dbReference type="PANTHER" id="PTHR34136:SF1">
    <property type="entry name" value="UDP-N-ACETYL-D-MANNOSAMINURONIC ACID TRANSFERASE"/>
    <property type="match status" value="1"/>
</dbReference>
<evidence type="ECO:0000256" key="4">
    <source>
        <dbReference type="ARBA" id="ARBA00023316"/>
    </source>
</evidence>
<dbReference type="HAMAP" id="MF_02070">
    <property type="entry name" value="TagA_TarA"/>
    <property type="match status" value="1"/>
</dbReference>
<dbReference type="EC" id="2.4.1.187" evidence="5"/>
<dbReference type="GO" id="GO:0071555">
    <property type="term" value="P:cell wall organization"/>
    <property type="evidence" value="ECO:0007669"/>
    <property type="project" value="UniProtKB-KW"/>
</dbReference>
<keyword evidence="2 5" id="KW-0808">Transferase</keyword>
<dbReference type="InterPro" id="IPR034714">
    <property type="entry name" value="TagA_TarA"/>
</dbReference>
<dbReference type="InterPro" id="IPR004629">
    <property type="entry name" value="WecG_TagA_CpsF"/>
</dbReference>
<dbReference type="RefSeq" id="WP_282198765.1">
    <property type="nucleotide sequence ID" value="NZ_BOQE01000001.1"/>
</dbReference>
<comment type="catalytic activity">
    <reaction evidence="5">
        <text>UDP-N-acetyl-alpha-D-mannosamine + N-acetyl-alpha-D-glucosaminyl-di-trans,octa-cis-undecaprenyl diphosphate = N-acetyl-beta-D-mannosaminyl-(1-&gt;4)-N-acetyl-alpha-D-glucosaminyl di-trans,octa-cis-undecaprenyl diphosphate + UDP + H(+)</text>
        <dbReference type="Rhea" id="RHEA:16053"/>
        <dbReference type="ChEBI" id="CHEBI:15378"/>
        <dbReference type="ChEBI" id="CHEBI:58223"/>
        <dbReference type="ChEBI" id="CHEBI:62959"/>
        <dbReference type="ChEBI" id="CHEBI:68623"/>
        <dbReference type="ChEBI" id="CHEBI:132210"/>
        <dbReference type="EC" id="2.4.1.187"/>
    </reaction>
</comment>
<comment type="pathway">
    <text evidence="5">Cell wall biogenesis; teichoic acid biosynthesis.</text>
</comment>
<organism evidence="6 7">
    <name type="scientific">Collibacillus ludicampi</name>
    <dbReference type="NCBI Taxonomy" id="2771369"/>
    <lineage>
        <taxon>Bacteria</taxon>
        <taxon>Bacillati</taxon>
        <taxon>Bacillota</taxon>
        <taxon>Bacilli</taxon>
        <taxon>Bacillales</taxon>
        <taxon>Alicyclobacillaceae</taxon>
        <taxon>Collibacillus</taxon>
    </lineage>
</organism>
<comment type="function">
    <text evidence="5">Catalyzes the conversion of GlcNAc-PP-undecaprenol into ManNAc-GlcNAc-PP-undecaprenol, the first committed lipid intermediate in the de novo synthesis of teichoic acid.</text>
</comment>
<proteinExistence type="inferred from homology"/>
<gene>
    <name evidence="6" type="ORF">DNHGIG_11240</name>
</gene>
<dbReference type="CDD" id="cd06533">
    <property type="entry name" value="Glyco_transf_WecG_TagA"/>
    <property type="match status" value="1"/>
</dbReference>
<dbReference type="NCBIfam" id="TIGR00696">
    <property type="entry name" value="wecG_tagA_cpsF"/>
    <property type="match status" value="1"/>
</dbReference>
<dbReference type="EMBL" id="BOQE01000001">
    <property type="protein sequence ID" value="GIM45575.1"/>
    <property type="molecule type" value="Genomic_DNA"/>
</dbReference>
<dbReference type="Proteomes" id="UP001057291">
    <property type="component" value="Unassembled WGS sequence"/>
</dbReference>
<keyword evidence="3 5" id="KW-0777">Teichoic acid biosynthesis</keyword>